<dbReference type="AlphaFoldDB" id="A0A2T7BF18"/>
<gene>
    <name evidence="1" type="ORF">DCC81_11205</name>
</gene>
<dbReference type="Proteomes" id="UP000244450">
    <property type="component" value="Unassembled WGS sequence"/>
</dbReference>
<dbReference type="EMBL" id="QCYK01000002">
    <property type="protein sequence ID" value="PUZ24886.1"/>
    <property type="molecule type" value="Genomic_DNA"/>
</dbReference>
<evidence type="ECO:0000313" key="1">
    <source>
        <dbReference type="EMBL" id="PUZ24886.1"/>
    </source>
</evidence>
<keyword evidence="2" id="KW-1185">Reference proteome</keyword>
<accession>A0A2T7BF18</accession>
<reference evidence="1 2" key="1">
    <citation type="submission" date="2018-04" db="EMBL/GenBank/DDBJ databases">
        <title>Chitinophaga fuyangensis sp. nov., isolated from soil in a chemical factory.</title>
        <authorList>
            <person name="Chen K."/>
        </authorList>
    </citation>
    <scope>NUCLEOTIDE SEQUENCE [LARGE SCALE GENOMIC DNA]</scope>
    <source>
        <strain evidence="1 2">LY-1</strain>
    </source>
</reference>
<organism evidence="1 2">
    <name type="scientific">Chitinophaga parva</name>
    <dbReference type="NCBI Taxonomy" id="2169414"/>
    <lineage>
        <taxon>Bacteria</taxon>
        <taxon>Pseudomonadati</taxon>
        <taxon>Bacteroidota</taxon>
        <taxon>Chitinophagia</taxon>
        <taxon>Chitinophagales</taxon>
        <taxon>Chitinophagaceae</taxon>
        <taxon>Chitinophaga</taxon>
    </lineage>
</organism>
<protein>
    <recommendedName>
        <fullName evidence="3">DUF4843 domain-containing protein</fullName>
    </recommendedName>
</protein>
<sequence length="279" mass="32130">MKRSFFFATIICVLFSCKKVEVLSYDVQQDNIYLNYQLADSGNVVYSFAYHPALERDTVWIPVIVSGMPVHHDRHFAFSVVDSTTTAVQGLHFEPLQAAYTLPADSGTTKVPVVLLNKDTSLETKSVFLTIKISGGQDFDSRLPDTIRTKTIFFSSRLEQPEWWAGWGEMGPYSRVKHQLFLISSGTTDLVVKGSYPDWNLEIPRSLYYIENTRSFLNHPFEWVRDNPSSGYILEKRTDSTEDYDFYNPSLPNKRFYLKYFPTADKYVFIDENGQQVTL</sequence>
<dbReference type="PROSITE" id="PS51257">
    <property type="entry name" value="PROKAR_LIPOPROTEIN"/>
    <property type="match status" value="1"/>
</dbReference>
<dbReference type="RefSeq" id="WP_108686723.1">
    <property type="nucleotide sequence ID" value="NZ_QCYK01000002.1"/>
</dbReference>
<dbReference type="OrthoDB" id="1094829at2"/>
<dbReference type="InterPro" id="IPR032299">
    <property type="entry name" value="DUF4843"/>
</dbReference>
<evidence type="ECO:0008006" key="3">
    <source>
        <dbReference type="Google" id="ProtNLM"/>
    </source>
</evidence>
<name>A0A2T7BF18_9BACT</name>
<proteinExistence type="predicted"/>
<evidence type="ECO:0000313" key="2">
    <source>
        <dbReference type="Proteomes" id="UP000244450"/>
    </source>
</evidence>
<dbReference type="Pfam" id="PF16132">
    <property type="entry name" value="DUF4843"/>
    <property type="match status" value="1"/>
</dbReference>
<comment type="caution">
    <text evidence="1">The sequence shown here is derived from an EMBL/GenBank/DDBJ whole genome shotgun (WGS) entry which is preliminary data.</text>
</comment>